<evidence type="ECO:0000313" key="4">
    <source>
        <dbReference type="Proteomes" id="UP000267096"/>
    </source>
</evidence>
<reference evidence="5 6" key="1">
    <citation type="submission" date="2017-02" db="UniProtKB">
        <authorList>
            <consortium name="WormBaseParasite"/>
        </authorList>
    </citation>
    <scope>IDENTIFICATION</scope>
</reference>
<dbReference type="EMBL" id="UYRR01003463">
    <property type="protein sequence ID" value="VDK20134.1"/>
    <property type="molecule type" value="Genomic_DNA"/>
</dbReference>
<dbReference type="InterPro" id="IPR009091">
    <property type="entry name" value="RCC1/BLIP-II"/>
</dbReference>
<organism evidence="5">
    <name type="scientific">Anisakis simplex</name>
    <name type="common">Herring worm</name>
    <dbReference type="NCBI Taxonomy" id="6269"/>
    <lineage>
        <taxon>Eukaryota</taxon>
        <taxon>Metazoa</taxon>
        <taxon>Ecdysozoa</taxon>
        <taxon>Nematoda</taxon>
        <taxon>Chromadorea</taxon>
        <taxon>Rhabditida</taxon>
        <taxon>Spirurina</taxon>
        <taxon>Ascaridomorpha</taxon>
        <taxon>Ascaridoidea</taxon>
        <taxon>Anisakidae</taxon>
        <taxon>Anisakis</taxon>
        <taxon>Anisakis simplex complex</taxon>
    </lineage>
</organism>
<dbReference type="PANTHER" id="PTHR45982:SF1">
    <property type="entry name" value="REGULATOR OF CHROMOSOME CONDENSATION"/>
    <property type="match status" value="1"/>
</dbReference>
<gene>
    <name evidence="2" type="ORF">ASIM_LOCUS2546</name>
    <name evidence="3" type="ORF">ASIM_LOCUS4649</name>
</gene>
<dbReference type="WBParaSite" id="ASIM_0000484201-mRNA-1">
    <property type="protein sequence ID" value="ASIM_0000484201-mRNA-1"/>
    <property type="gene ID" value="ASIM_0000484201"/>
</dbReference>
<dbReference type="PANTHER" id="PTHR45982">
    <property type="entry name" value="REGULATOR OF CHROMOSOME CONDENSATION"/>
    <property type="match status" value="1"/>
</dbReference>
<name>A0A0M3J563_ANISI</name>
<dbReference type="Pfam" id="PF00415">
    <property type="entry name" value="RCC1"/>
    <property type="match status" value="2"/>
</dbReference>
<accession>A0A0M3J563</accession>
<dbReference type="SUPFAM" id="SSF50985">
    <property type="entry name" value="RCC1/BLIP-II"/>
    <property type="match status" value="1"/>
</dbReference>
<sequence length="125" mass="13272">MHRQLYAFGYGGDGQLGNRAFLSGEDGSFVKTPQRVVGAPTTYEGVSVQAIATGEKHTLFLADDGKVWSCGSNENGELGRGGCQEGSFTIYPVLLSVGMRIIQIAVGRAHNMAVSDDGRLFAWGS</sequence>
<dbReference type="OrthoDB" id="16281at2759"/>
<reference evidence="2 4" key="2">
    <citation type="submission" date="2018-11" db="EMBL/GenBank/DDBJ databases">
        <authorList>
            <consortium name="Pathogen Informatics"/>
        </authorList>
    </citation>
    <scope>NUCLEOTIDE SEQUENCE [LARGE SCALE GENOMIC DNA]</scope>
</reference>
<feature type="repeat" description="RCC1" evidence="1">
    <location>
        <begin position="3"/>
        <end position="64"/>
    </location>
</feature>
<dbReference type="InterPro" id="IPR000408">
    <property type="entry name" value="Reg_chr_condens"/>
</dbReference>
<evidence type="ECO:0000313" key="5">
    <source>
        <dbReference type="WBParaSite" id="ASIM_0000269201-mRNA-1"/>
    </source>
</evidence>
<evidence type="ECO:0000313" key="6">
    <source>
        <dbReference type="WBParaSite" id="ASIM_0000484201-mRNA-1"/>
    </source>
</evidence>
<dbReference type="PROSITE" id="PS50012">
    <property type="entry name" value="RCC1_3"/>
    <property type="match status" value="2"/>
</dbReference>
<dbReference type="WBParaSite" id="ASIM_0000269201-mRNA-1">
    <property type="protein sequence ID" value="ASIM_0000269201-mRNA-1"/>
    <property type="gene ID" value="ASIM_0000269201"/>
</dbReference>
<dbReference type="GO" id="GO:0005085">
    <property type="term" value="F:guanyl-nucleotide exchange factor activity"/>
    <property type="evidence" value="ECO:0007669"/>
    <property type="project" value="TreeGrafter"/>
</dbReference>
<dbReference type="Gene3D" id="2.130.10.30">
    <property type="entry name" value="Regulator of chromosome condensation 1/beta-lactamase-inhibitor protein II"/>
    <property type="match status" value="1"/>
</dbReference>
<dbReference type="AlphaFoldDB" id="A0A0M3J563"/>
<evidence type="ECO:0000313" key="3">
    <source>
        <dbReference type="EMBL" id="VDK24236.1"/>
    </source>
</evidence>
<dbReference type="GO" id="GO:0005737">
    <property type="term" value="C:cytoplasm"/>
    <property type="evidence" value="ECO:0007669"/>
    <property type="project" value="TreeGrafter"/>
</dbReference>
<evidence type="ECO:0000256" key="1">
    <source>
        <dbReference type="PROSITE-ProRule" id="PRU00235"/>
    </source>
</evidence>
<dbReference type="EMBL" id="UYRR01008305">
    <property type="protein sequence ID" value="VDK24236.1"/>
    <property type="molecule type" value="Genomic_DNA"/>
</dbReference>
<keyword evidence="4" id="KW-1185">Reference proteome</keyword>
<evidence type="ECO:0000313" key="2">
    <source>
        <dbReference type="EMBL" id="VDK20134.1"/>
    </source>
</evidence>
<dbReference type="InterPro" id="IPR051553">
    <property type="entry name" value="Ran_GTPase-activating"/>
</dbReference>
<dbReference type="Proteomes" id="UP000267096">
    <property type="component" value="Unassembled WGS sequence"/>
</dbReference>
<proteinExistence type="predicted"/>
<protein>
    <submittedName>
        <fullName evidence="5 6">Regulator of chromosome condensation (RCC1) repeat-containing protein</fullName>
    </submittedName>
</protein>
<feature type="repeat" description="RCC1" evidence="1">
    <location>
        <begin position="65"/>
        <end position="117"/>
    </location>
</feature>